<comment type="caution">
    <text evidence="3">The sequence shown here is derived from an EMBL/GenBank/DDBJ whole genome shotgun (WGS) entry which is preliminary data.</text>
</comment>
<evidence type="ECO:0000313" key="3">
    <source>
        <dbReference type="EMBL" id="KAF1745768.1"/>
    </source>
</evidence>
<gene>
    <name evidence="3" type="ORF">GCK72_022215</name>
</gene>
<evidence type="ECO:0000259" key="2">
    <source>
        <dbReference type="SMART" id="SM00394"/>
    </source>
</evidence>
<dbReference type="PANTHER" id="PTHR10699">
    <property type="entry name" value="NEUROMODULIN"/>
    <property type="match status" value="1"/>
</dbReference>
<dbReference type="Pfam" id="PF00612">
    <property type="entry name" value="IQ"/>
    <property type="match status" value="3"/>
</dbReference>
<dbReference type="SUPFAM" id="SSF47391">
    <property type="entry name" value="Dimerization-anchoring domain of cAMP-dependent PK regulatory subunit"/>
    <property type="match status" value="1"/>
</dbReference>
<dbReference type="FunFam" id="1.20.890.10:FF:000021">
    <property type="entry name" value="Protein CBG08105"/>
    <property type="match status" value="1"/>
</dbReference>
<dbReference type="InterPro" id="IPR003117">
    <property type="entry name" value="cAMP_dep_PK_reg_su_I/II_a/b"/>
</dbReference>
<dbReference type="AlphaFoldDB" id="A0A6A5FT52"/>
<feature type="compositionally biased region" description="Low complexity" evidence="1">
    <location>
        <begin position="212"/>
        <end position="223"/>
    </location>
</feature>
<dbReference type="CDD" id="cd23767">
    <property type="entry name" value="IQCD"/>
    <property type="match status" value="1"/>
</dbReference>
<feature type="domain" description="RIIa" evidence="2">
    <location>
        <begin position="11"/>
        <end position="48"/>
    </location>
</feature>
<sequence length="229" mass="26306">MDIKNKCFVPHDLRPILEALAREVLRSQPSDVAEFGHMFFDEYLKHRKGKLYASFYKMKLIIKMIIFPENRNILKDPAAYEVFRADLQKKFAEVERPSSPMDSAATKIQAAFKGHLVRAHPEKYGMATRTTSSEKLDSDNKKDQKRHSVGGYTIEMDTPEDRAATKIQSEIRGFLTRKHVDKMKKEDTEAATKIQAHIRGFLTRKHLDQEGLSPSRSRSSLQSDHSDVN</sequence>
<dbReference type="Pfam" id="PF02197">
    <property type="entry name" value="RIIa"/>
    <property type="match status" value="1"/>
</dbReference>
<reference evidence="3 4" key="1">
    <citation type="submission" date="2019-12" db="EMBL/GenBank/DDBJ databases">
        <title>Chromosome-level assembly of the Caenorhabditis remanei genome.</title>
        <authorList>
            <person name="Teterina A.A."/>
            <person name="Willis J.H."/>
            <person name="Phillips P.C."/>
        </authorList>
    </citation>
    <scope>NUCLEOTIDE SEQUENCE [LARGE SCALE GENOMIC DNA]</scope>
    <source>
        <strain evidence="3 4">PX506</strain>
        <tissue evidence="3">Whole organism</tissue>
    </source>
</reference>
<feature type="region of interest" description="Disordered" evidence="1">
    <location>
        <begin position="202"/>
        <end position="229"/>
    </location>
</feature>
<name>A0A6A5FT52_CAERE</name>
<dbReference type="InterPro" id="IPR000048">
    <property type="entry name" value="IQ_motif_EF-hand-BS"/>
</dbReference>
<dbReference type="Proteomes" id="UP000483820">
    <property type="component" value="Chromosome X"/>
</dbReference>
<feature type="compositionally biased region" description="Basic and acidic residues" evidence="1">
    <location>
        <begin position="132"/>
        <end position="142"/>
    </location>
</feature>
<feature type="region of interest" description="Disordered" evidence="1">
    <location>
        <begin position="123"/>
        <end position="163"/>
    </location>
</feature>
<dbReference type="SMART" id="SM00015">
    <property type="entry name" value="IQ"/>
    <property type="match status" value="3"/>
</dbReference>
<dbReference type="KEGG" id="crq:GCK72_022215"/>
<dbReference type="Gene3D" id="1.20.890.10">
    <property type="entry name" value="cAMP-dependent protein kinase regulatory subunit, dimerization-anchoring domain"/>
    <property type="match status" value="1"/>
</dbReference>
<dbReference type="Gene3D" id="1.20.5.190">
    <property type="match status" value="1"/>
</dbReference>
<dbReference type="SUPFAM" id="SSF52540">
    <property type="entry name" value="P-loop containing nucleoside triphosphate hydrolases"/>
    <property type="match status" value="1"/>
</dbReference>
<evidence type="ECO:0000313" key="4">
    <source>
        <dbReference type="Proteomes" id="UP000483820"/>
    </source>
</evidence>
<organism evidence="3 4">
    <name type="scientific">Caenorhabditis remanei</name>
    <name type="common">Caenorhabditis vulgaris</name>
    <dbReference type="NCBI Taxonomy" id="31234"/>
    <lineage>
        <taxon>Eukaryota</taxon>
        <taxon>Metazoa</taxon>
        <taxon>Ecdysozoa</taxon>
        <taxon>Nematoda</taxon>
        <taxon>Chromadorea</taxon>
        <taxon>Rhabditida</taxon>
        <taxon>Rhabditina</taxon>
        <taxon>Rhabditomorpha</taxon>
        <taxon>Rhabditoidea</taxon>
        <taxon>Rhabditidae</taxon>
        <taxon>Peloderinae</taxon>
        <taxon>Caenorhabditis</taxon>
    </lineage>
</organism>
<dbReference type="CTD" id="9809505"/>
<dbReference type="InterPro" id="IPR027417">
    <property type="entry name" value="P-loop_NTPase"/>
</dbReference>
<dbReference type="RefSeq" id="XP_053578276.1">
    <property type="nucleotide sequence ID" value="XM_053734710.1"/>
</dbReference>
<dbReference type="FunFam" id="1.20.5.190:FF:000068">
    <property type="entry name" value="Tubulin glycylase 3E"/>
    <property type="match status" value="1"/>
</dbReference>
<proteinExistence type="predicted"/>
<dbReference type="PROSITE" id="PS50096">
    <property type="entry name" value="IQ"/>
    <property type="match status" value="3"/>
</dbReference>
<dbReference type="PANTHER" id="PTHR10699:SF11">
    <property type="entry name" value="IGLOO, ISOFORM A"/>
    <property type="match status" value="1"/>
</dbReference>
<dbReference type="InterPro" id="IPR047579">
    <property type="entry name" value="DD_CABYR_SP17"/>
</dbReference>
<protein>
    <recommendedName>
        <fullName evidence="2">RIIa domain-containing protein</fullName>
    </recommendedName>
</protein>
<dbReference type="GO" id="GO:0005516">
    <property type="term" value="F:calmodulin binding"/>
    <property type="evidence" value="ECO:0007669"/>
    <property type="project" value="TreeGrafter"/>
</dbReference>
<dbReference type="CDD" id="cd12100">
    <property type="entry name" value="DD_CABYR_SP17"/>
    <property type="match status" value="1"/>
</dbReference>
<dbReference type="SMART" id="SM00394">
    <property type="entry name" value="RIIa"/>
    <property type="match status" value="1"/>
</dbReference>
<accession>A0A6A5FT52</accession>
<dbReference type="GeneID" id="9809505"/>
<evidence type="ECO:0000256" key="1">
    <source>
        <dbReference type="SAM" id="MobiDB-lite"/>
    </source>
</evidence>
<dbReference type="EMBL" id="WUAV01000006">
    <property type="protein sequence ID" value="KAF1745768.1"/>
    <property type="molecule type" value="Genomic_DNA"/>
</dbReference>